<proteinExistence type="predicted"/>
<dbReference type="EMBL" id="GGEC01013727">
    <property type="protein sequence ID" value="MBW94210.1"/>
    <property type="molecule type" value="Transcribed_RNA"/>
</dbReference>
<evidence type="ECO:0000313" key="1">
    <source>
        <dbReference type="EMBL" id="MBW94210.1"/>
    </source>
</evidence>
<sequence length="25" mass="2812">MVVLYLLGVLENSFARLSTLRNLSC</sequence>
<accession>A0A2P2JL56</accession>
<organism evidence="1">
    <name type="scientific">Rhizophora mucronata</name>
    <name type="common">Asiatic mangrove</name>
    <dbReference type="NCBI Taxonomy" id="61149"/>
    <lineage>
        <taxon>Eukaryota</taxon>
        <taxon>Viridiplantae</taxon>
        <taxon>Streptophyta</taxon>
        <taxon>Embryophyta</taxon>
        <taxon>Tracheophyta</taxon>
        <taxon>Spermatophyta</taxon>
        <taxon>Magnoliopsida</taxon>
        <taxon>eudicotyledons</taxon>
        <taxon>Gunneridae</taxon>
        <taxon>Pentapetalae</taxon>
        <taxon>rosids</taxon>
        <taxon>fabids</taxon>
        <taxon>Malpighiales</taxon>
        <taxon>Rhizophoraceae</taxon>
        <taxon>Rhizophora</taxon>
    </lineage>
</organism>
<name>A0A2P2JL56_RHIMU</name>
<reference evidence="1" key="1">
    <citation type="submission" date="2018-02" db="EMBL/GenBank/DDBJ databases">
        <title>Rhizophora mucronata_Transcriptome.</title>
        <authorList>
            <person name="Meera S.P."/>
            <person name="Sreeshan A."/>
            <person name="Augustine A."/>
        </authorList>
    </citation>
    <scope>NUCLEOTIDE SEQUENCE</scope>
    <source>
        <tissue evidence="1">Leaf</tissue>
    </source>
</reference>
<dbReference type="AlphaFoldDB" id="A0A2P2JL56"/>
<protein>
    <submittedName>
        <fullName evidence="1">Uncharacterized protein</fullName>
    </submittedName>
</protein>